<evidence type="ECO:0000256" key="1">
    <source>
        <dbReference type="ARBA" id="ARBA00008853"/>
    </source>
</evidence>
<dbReference type="Pfam" id="PF08450">
    <property type="entry name" value="SGL"/>
    <property type="match status" value="1"/>
</dbReference>
<feature type="binding site" evidence="3">
    <location>
        <position position="193"/>
    </location>
    <ligand>
        <name>a divalent metal cation</name>
        <dbReference type="ChEBI" id="CHEBI:60240"/>
    </ligand>
</feature>
<organism evidence="5 6">
    <name type="scientific">Povalibacter uvarum</name>
    <dbReference type="NCBI Taxonomy" id="732238"/>
    <lineage>
        <taxon>Bacteria</taxon>
        <taxon>Pseudomonadati</taxon>
        <taxon>Pseudomonadota</taxon>
        <taxon>Gammaproteobacteria</taxon>
        <taxon>Steroidobacterales</taxon>
        <taxon>Steroidobacteraceae</taxon>
        <taxon>Povalibacter</taxon>
    </lineage>
</organism>
<evidence type="ECO:0000313" key="5">
    <source>
        <dbReference type="EMBL" id="MBB6091311.1"/>
    </source>
</evidence>
<dbReference type="AlphaFoldDB" id="A0A841HDY5"/>
<dbReference type="GO" id="GO:0004341">
    <property type="term" value="F:gluconolactonase activity"/>
    <property type="evidence" value="ECO:0007669"/>
    <property type="project" value="TreeGrafter"/>
</dbReference>
<evidence type="ECO:0000256" key="3">
    <source>
        <dbReference type="PIRSR" id="PIRSR605511-2"/>
    </source>
</evidence>
<dbReference type="EMBL" id="JACHHZ010000001">
    <property type="protein sequence ID" value="MBB6091311.1"/>
    <property type="molecule type" value="Genomic_DNA"/>
</dbReference>
<feature type="active site" description="Proton donor/acceptor" evidence="2">
    <location>
        <position position="193"/>
    </location>
</feature>
<dbReference type="GO" id="GO:0019853">
    <property type="term" value="P:L-ascorbic acid biosynthetic process"/>
    <property type="evidence" value="ECO:0007669"/>
    <property type="project" value="TreeGrafter"/>
</dbReference>
<reference evidence="5 6" key="1">
    <citation type="submission" date="2020-08" db="EMBL/GenBank/DDBJ databases">
        <title>Genomic Encyclopedia of Type Strains, Phase IV (KMG-IV): sequencing the most valuable type-strain genomes for metagenomic binning, comparative biology and taxonomic classification.</title>
        <authorList>
            <person name="Goeker M."/>
        </authorList>
    </citation>
    <scope>NUCLEOTIDE SEQUENCE [LARGE SCALE GENOMIC DNA]</scope>
    <source>
        <strain evidence="5 6">DSM 26723</strain>
    </source>
</reference>
<keyword evidence="3" id="KW-0479">Metal-binding</keyword>
<dbReference type="Gene3D" id="2.120.10.30">
    <property type="entry name" value="TolB, C-terminal domain"/>
    <property type="match status" value="1"/>
</dbReference>
<dbReference type="SUPFAM" id="SSF63829">
    <property type="entry name" value="Calcium-dependent phosphotriesterase"/>
    <property type="match status" value="1"/>
</dbReference>
<dbReference type="InterPro" id="IPR005511">
    <property type="entry name" value="SMP-30"/>
</dbReference>
<name>A0A841HDY5_9GAMM</name>
<comment type="caution">
    <text evidence="5">The sequence shown here is derived from an EMBL/GenBank/DDBJ whole genome shotgun (WGS) entry which is preliminary data.</text>
</comment>
<proteinExistence type="inferred from homology"/>
<dbReference type="InterPro" id="IPR013658">
    <property type="entry name" value="SGL"/>
</dbReference>
<keyword evidence="6" id="KW-1185">Reference proteome</keyword>
<dbReference type="PANTHER" id="PTHR10907">
    <property type="entry name" value="REGUCALCIN"/>
    <property type="match status" value="1"/>
</dbReference>
<dbReference type="InterPro" id="IPR011042">
    <property type="entry name" value="6-blade_b-propeller_TolB-like"/>
</dbReference>
<sequence length="275" mass="28883">MADAPTVRLISDAGATIGESPAWLGDRVRWTDPVSRRLLTVWQGELDSIEMSASIWSLAAWPDGGLIGSLDDRFCSVGASGEIDAGPAAAIDAGCRFNDMTVDQSGGLWVGMMHRGILSTRGAIFHAPSLRDQPQRVARGLGVPNGMKFSADGRTLYVVDTLERTLLAYPANAGALGEPIIVSDFLGLAGKPDGMTIAPDGTFWVAMWGGSCVVQLAADGAYLRSIAVPAPHVSSVCFAGSNRLLVTTSRMRLSPQALIDRPASGGLFEVLLEAA</sequence>
<dbReference type="PRINTS" id="PR01790">
    <property type="entry name" value="SMP30FAMILY"/>
</dbReference>
<comment type="cofactor">
    <cofactor evidence="3">
        <name>Zn(2+)</name>
        <dbReference type="ChEBI" id="CHEBI:29105"/>
    </cofactor>
    <text evidence="3">Binds 1 divalent metal cation per subunit.</text>
</comment>
<feature type="binding site" evidence="3">
    <location>
        <position position="96"/>
    </location>
    <ligand>
        <name>substrate</name>
    </ligand>
</feature>
<keyword evidence="3" id="KW-0862">Zinc</keyword>
<dbReference type="Proteomes" id="UP000588068">
    <property type="component" value="Unassembled WGS sequence"/>
</dbReference>
<dbReference type="GO" id="GO:0005509">
    <property type="term" value="F:calcium ion binding"/>
    <property type="evidence" value="ECO:0007669"/>
    <property type="project" value="TreeGrafter"/>
</dbReference>
<gene>
    <name evidence="5" type="ORF">HNQ60_000157</name>
</gene>
<dbReference type="RefSeq" id="WP_184329117.1">
    <property type="nucleotide sequence ID" value="NZ_JACHHZ010000001.1"/>
</dbReference>
<feature type="domain" description="SMP-30/Gluconolactonase/LRE-like region" evidence="4">
    <location>
        <begin position="17"/>
        <end position="249"/>
    </location>
</feature>
<feature type="binding site" evidence="3">
    <location>
        <position position="145"/>
    </location>
    <ligand>
        <name>a divalent metal cation</name>
        <dbReference type="ChEBI" id="CHEBI:60240"/>
    </ligand>
</feature>
<accession>A0A841HDY5</accession>
<evidence type="ECO:0000256" key="2">
    <source>
        <dbReference type="PIRSR" id="PIRSR605511-1"/>
    </source>
</evidence>
<evidence type="ECO:0000259" key="4">
    <source>
        <dbReference type="Pfam" id="PF08450"/>
    </source>
</evidence>
<comment type="similarity">
    <text evidence="1">Belongs to the SMP-30/CGR1 family.</text>
</comment>
<feature type="binding site" evidence="3">
    <location>
        <position position="19"/>
    </location>
    <ligand>
        <name>a divalent metal cation</name>
        <dbReference type="ChEBI" id="CHEBI:60240"/>
    </ligand>
</feature>
<feature type="binding site" evidence="3">
    <location>
        <position position="98"/>
    </location>
    <ligand>
        <name>substrate</name>
    </ligand>
</feature>
<evidence type="ECO:0000313" key="6">
    <source>
        <dbReference type="Proteomes" id="UP000588068"/>
    </source>
</evidence>
<dbReference type="PANTHER" id="PTHR10907:SF47">
    <property type="entry name" value="REGUCALCIN"/>
    <property type="match status" value="1"/>
</dbReference>
<protein>
    <submittedName>
        <fullName evidence="5">Sugar lactone lactonase YvrE</fullName>
    </submittedName>
</protein>